<protein>
    <submittedName>
        <fullName evidence="1">Uncharacterized protein</fullName>
    </submittedName>
</protein>
<accession>A0A2Z6Q9B9</accession>
<reference evidence="1 3" key="1">
    <citation type="submission" date="2017-11" db="EMBL/GenBank/DDBJ databases">
        <title>The genome of Rhizophagus clarus HR1 reveals common genetic basis of auxotrophy among arbuscular mycorrhizal fungi.</title>
        <authorList>
            <person name="Kobayashi Y."/>
        </authorList>
    </citation>
    <scope>NUCLEOTIDE SEQUENCE [LARGE SCALE GENOMIC DNA]</scope>
    <source>
        <strain evidence="1 3">HR1</strain>
    </source>
</reference>
<keyword evidence="3" id="KW-1185">Reference proteome</keyword>
<dbReference type="AlphaFoldDB" id="A0A2Z6Q9B9"/>
<dbReference type="EMBL" id="BEXD01000352">
    <property type="protein sequence ID" value="GBB86743.1"/>
    <property type="molecule type" value="Genomic_DNA"/>
</dbReference>
<organism evidence="1 3">
    <name type="scientific">Rhizophagus clarus</name>
    <dbReference type="NCBI Taxonomy" id="94130"/>
    <lineage>
        <taxon>Eukaryota</taxon>
        <taxon>Fungi</taxon>
        <taxon>Fungi incertae sedis</taxon>
        <taxon>Mucoromycota</taxon>
        <taxon>Glomeromycotina</taxon>
        <taxon>Glomeromycetes</taxon>
        <taxon>Glomerales</taxon>
        <taxon>Glomeraceae</taxon>
        <taxon>Rhizophagus</taxon>
    </lineage>
</organism>
<proteinExistence type="predicted"/>
<evidence type="ECO:0000313" key="3">
    <source>
        <dbReference type="Proteomes" id="UP000247702"/>
    </source>
</evidence>
<comment type="caution">
    <text evidence="1">The sequence shown here is derived from an EMBL/GenBank/DDBJ whole genome shotgun (WGS) entry which is preliminary data.</text>
</comment>
<evidence type="ECO:0000313" key="1">
    <source>
        <dbReference type="EMBL" id="GBB86743.1"/>
    </source>
</evidence>
<evidence type="ECO:0000313" key="2">
    <source>
        <dbReference type="EMBL" id="GET04511.1"/>
    </source>
</evidence>
<reference evidence="2" key="2">
    <citation type="submission" date="2019-10" db="EMBL/GenBank/DDBJ databases">
        <title>Conservation and host-specific expression of non-tandemly repeated heterogenous ribosome RNA gene in arbuscular mycorrhizal fungi.</title>
        <authorList>
            <person name="Maeda T."/>
            <person name="Kobayashi Y."/>
            <person name="Nakagawa T."/>
            <person name="Ezawa T."/>
            <person name="Yamaguchi K."/>
            <person name="Bino T."/>
            <person name="Nishimoto Y."/>
            <person name="Shigenobu S."/>
            <person name="Kawaguchi M."/>
        </authorList>
    </citation>
    <scope>NUCLEOTIDE SEQUENCE</scope>
    <source>
        <strain evidence="2">HR1</strain>
    </source>
</reference>
<name>A0A2Z6Q9B9_9GLOM</name>
<gene>
    <name evidence="2" type="ORF">RCL2_003081300</name>
    <name evidence="1" type="ORF">RclHR1_13140003</name>
</gene>
<dbReference type="Proteomes" id="UP000247702">
    <property type="component" value="Unassembled WGS sequence"/>
</dbReference>
<dbReference type="Proteomes" id="UP000615446">
    <property type="component" value="Unassembled WGS sequence"/>
</dbReference>
<sequence>MKKGFLLRKPAKKVEKLDLTPLVTIDTNLKSSLSDRFHDIITDFLSNLINNNSPFFNTIQFSDSYSFDRFLVKHKD</sequence>
<dbReference type="EMBL" id="BLAL01000356">
    <property type="protein sequence ID" value="GET04511.1"/>
    <property type="molecule type" value="Genomic_DNA"/>
</dbReference>